<feature type="transmembrane region" description="Helical" evidence="24">
    <location>
        <begin position="72"/>
        <end position="92"/>
    </location>
</feature>
<keyword evidence="18" id="KW-0594">Phospholipid biosynthesis</keyword>
<keyword evidence="26" id="KW-1185">Reference proteome</keyword>
<evidence type="ECO:0000256" key="3">
    <source>
        <dbReference type="ARBA" id="ARBA00012133"/>
    </source>
</evidence>
<dbReference type="GO" id="GO:0046872">
    <property type="term" value="F:metal ion binding"/>
    <property type="evidence" value="ECO:0007669"/>
    <property type="project" value="UniProtKB-KW"/>
</dbReference>
<evidence type="ECO:0000256" key="18">
    <source>
        <dbReference type="ARBA" id="ARBA00023209"/>
    </source>
</evidence>
<feature type="binding site" evidence="22">
    <location>
        <position position="22"/>
    </location>
    <ligand>
        <name>ATP</name>
        <dbReference type="ChEBI" id="CHEBI:30616"/>
    </ligand>
</feature>
<feature type="binding site" evidence="21">
    <location>
        <position position="82"/>
    </location>
    <ligand>
        <name>substrate</name>
    </ligand>
</feature>
<evidence type="ECO:0000256" key="23">
    <source>
        <dbReference type="PIRSR" id="PIRSR600829-4"/>
    </source>
</evidence>
<dbReference type="Gene3D" id="1.10.287.3610">
    <property type="match status" value="1"/>
</dbReference>
<evidence type="ECO:0000256" key="13">
    <source>
        <dbReference type="ARBA" id="ARBA00022840"/>
    </source>
</evidence>
<dbReference type="InterPro" id="IPR033718">
    <property type="entry name" value="DAGK_prok"/>
</dbReference>
<evidence type="ECO:0000256" key="2">
    <source>
        <dbReference type="ARBA" id="ARBA00005967"/>
    </source>
</evidence>
<keyword evidence="16 24" id="KW-0443">Lipid metabolism</keyword>
<sequence>MPQKQPNSTPTSGKPGNTGLTRIIKATGFSIQGLKAAFKYEAAIRQELVLLVIAIISVCFLDLSIIERIVMLGVVVLVLIVELLNSAIEAVVDRVGTEYHELSGRAKDIGSAAVLVAMLFAGFVWLYILAGHYL</sequence>
<dbReference type="GO" id="GO:0005886">
    <property type="term" value="C:plasma membrane"/>
    <property type="evidence" value="ECO:0007669"/>
    <property type="project" value="UniProtKB-SubCell"/>
</dbReference>
<dbReference type="InterPro" id="IPR000829">
    <property type="entry name" value="DAGK"/>
</dbReference>
<dbReference type="InterPro" id="IPR036945">
    <property type="entry name" value="DAGK_sf"/>
</dbReference>
<keyword evidence="12 24" id="KW-0418">Kinase</keyword>
<feature type="binding site" evidence="22">
    <location>
        <position position="89"/>
    </location>
    <ligand>
        <name>ATP</name>
        <dbReference type="ChEBI" id="CHEBI:30616"/>
    </ligand>
</feature>
<keyword evidence="5" id="KW-1003">Cell membrane</keyword>
<evidence type="ECO:0000313" key="26">
    <source>
        <dbReference type="Proteomes" id="UP000321922"/>
    </source>
</evidence>
<proteinExistence type="inferred from homology"/>
<evidence type="ECO:0000256" key="7">
    <source>
        <dbReference type="ARBA" id="ARBA00022519"/>
    </source>
</evidence>
<comment type="catalytic activity">
    <reaction evidence="24">
        <text>a 1,2-diacyl-sn-glycerol + ATP = a 1,2-diacyl-sn-glycero-3-phosphate + ADP + H(+)</text>
        <dbReference type="Rhea" id="RHEA:10272"/>
        <dbReference type="ChEBI" id="CHEBI:15378"/>
        <dbReference type="ChEBI" id="CHEBI:17815"/>
        <dbReference type="ChEBI" id="CHEBI:30616"/>
        <dbReference type="ChEBI" id="CHEBI:58608"/>
        <dbReference type="ChEBI" id="CHEBI:456216"/>
        <dbReference type="EC" id="2.7.1.107"/>
    </reaction>
</comment>
<keyword evidence="9 24" id="KW-0812">Transmembrane</keyword>
<evidence type="ECO:0000256" key="16">
    <source>
        <dbReference type="ARBA" id="ARBA00023098"/>
    </source>
</evidence>
<keyword evidence="8 24" id="KW-0808">Transferase</keyword>
<keyword evidence="17 24" id="KW-0472">Membrane</keyword>
<feature type="binding site" evidence="22">
    <location>
        <begin position="98"/>
        <end position="100"/>
    </location>
    <ligand>
        <name>ATP</name>
        <dbReference type="ChEBI" id="CHEBI:30616"/>
    </ligand>
</feature>
<comment type="similarity">
    <text evidence="2 24">Belongs to the bacterial diacylglycerol kinase family.</text>
</comment>
<dbReference type="Pfam" id="PF01219">
    <property type="entry name" value="DAGK_prokar"/>
    <property type="match status" value="1"/>
</dbReference>
<dbReference type="PROSITE" id="PS01069">
    <property type="entry name" value="DAGK_PROKAR"/>
    <property type="match status" value="1"/>
</dbReference>
<evidence type="ECO:0000256" key="4">
    <source>
        <dbReference type="ARBA" id="ARBA00017575"/>
    </source>
</evidence>
<comment type="subcellular location">
    <subcellularLocation>
        <location evidence="1 24">Cell inner membrane</location>
        <topology evidence="1 24">Multi-pass membrane protein</topology>
    </subcellularLocation>
</comment>
<keyword evidence="10 23" id="KW-0479">Metal-binding</keyword>
<feature type="binding site" evidence="21">
    <location>
        <position position="68"/>
    </location>
    <ligand>
        <name>substrate</name>
    </ligand>
</feature>
<gene>
    <name evidence="25" type="ORF">VSA01S_21600</name>
</gene>
<keyword evidence="7 24" id="KW-0997">Cell inner membrane</keyword>
<organism evidence="25 26">
    <name type="scientific">Vibrio sagamiensis NBRC 104589</name>
    <dbReference type="NCBI Taxonomy" id="1219064"/>
    <lineage>
        <taxon>Bacteria</taxon>
        <taxon>Pseudomonadati</taxon>
        <taxon>Pseudomonadota</taxon>
        <taxon>Gammaproteobacteria</taxon>
        <taxon>Vibrionales</taxon>
        <taxon>Vibrionaceae</taxon>
        <taxon>Vibrio</taxon>
    </lineage>
</organism>
<evidence type="ECO:0000256" key="1">
    <source>
        <dbReference type="ARBA" id="ARBA00004429"/>
    </source>
</evidence>
<dbReference type="EC" id="2.7.1.107" evidence="3 24"/>
<dbReference type="CDD" id="cd14264">
    <property type="entry name" value="DAGK_IM"/>
    <property type="match status" value="1"/>
</dbReference>
<evidence type="ECO:0000256" key="24">
    <source>
        <dbReference type="RuleBase" id="RU363065"/>
    </source>
</evidence>
<dbReference type="GO" id="GO:0005524">
    <property type="term" value="F:ATP binding"/>
    <property type="evidence" value="ECO:0007669"/>
    <property type="project" value="UniProtKB-KW"/>
</dbReference>
<evidence type="ECO:0000256" key="11">
    <source>
        <dbReference type="ARBA" id="ARBA00022741"/>
    </source>
</evidence>
<name>A0A511QFH3_9VIBR</name>
<evidence type="ECO:0000256" key="22">
    <source>
        <dbReference type="PIRSR" id="PIRSR600829-3"/>
    </source>
</evidence>
<evidence type="ECO:0000256" key="5">
    <source>
        <dbReference type="ARBA" id="ARBA00022475"/>
    </source>
</evidence>
<dbReference type="GO" id="GO:0004143">
    <property type="term" value="F:ATP-dependent diacylglycerol kinase activity"/>
    <property type="evidence" value="ECO:0007669"/>
    <property type="project" value="UniProtKB-EC"/>
</dbReference>
<feature type="binding site" evidence="21">
    <location>
        <begin position="43"/>
        <end position="47"/>
    </location>
    <ligand>
        <name>substrate</name>
    </ligand>
</feature>
<feature type="binding site" evidence="23">
    <location>
        <position position="41"/>
    </location>
    <ligand>
        <name>a divalent metal cation</name>
        <dbReference type="ChEBI" id="CHEBI:60240"/>
    </ligand>
</feature>
<feature type="active site" description="Proton acceptor" evidence="20">
    <location>
        <position position="82"/>
    </location>
</feature>
<evidence type="ECO:0000256" key="8">
    <source>
        <dbReference type="ARBA" id="ARBA00022679"/>
    </source>
</evidence>
<feature type="binding site" evidence="22">
    <location>
        <begin position="107"/>
        <end position="108"/>
    </location>
    <ligand>
        <name>ATP</name>
        <dbReference type="ChEBI" id="CHEBI:30616"/>
    </ligand>
</feature>
<feature type="binding site" evidence="21">
    <location>
        <position position="22"/>
    </location>
    <ligand>
        <name>substrate</name>
    </ligand>
</feature>
<evidence type="ECO:0000256" key="20">
    <source>
        <dbReference type="PIRSR" id="PIRSR600829-1"/>
    </source>
</evidence>
<evidence type="ECO:0000256" key="14">
    <source>
        <dbReference type="ARBA" id="ARBA00022842"/>
    </source>
</evidence>
<keyword evidence="15 24" id="KW-1133">Transmembrane helix</keyword>
<evidence type="ECO:0000256" key="10">
    <source>
        <dbReference type="ARBA" id="ARBA00022723"/>
    </source>
</evidence>
<dbReference type="AlphaFoldDB" id="A0A511QFH3"/>
<feature type="binding site" evidence="22">
    <location>
        <position position="41"/>
    </location>
    <ligand>
        <name>ATP</name>
        <dbReference type="ChEBI" id="CHEBI:30616"/>
    </ligand>
</feature>
<dbReference type="EMBL" id="BJXJ01000019">
    <property type="protein sequence ID" value="GEM76048.1"/>
    <property type="molecule type" value="Genomic_DNA"/>
</dbReference>
<dbReference type="PANTHER" id="PTHR34299">
    <property type="entry name" value="DIACYLGLYCEROL KINASE"/>
    <property type="match status" value="1"/>
</dbReference>
<feature type="binding site" evidence="21">
    <location>
        <position position="111"/>
    </location>
    <ligand>
        <name>substrate</name>
    </ligand>
</feature>
<dbReference type="Proteomes" id="UP000321922">
    <property type="component" value="Unassembled WGS sequence"/>
</dbReference>
<dbReference type="OrthoDB" id="9796011at2"/>
<feature type="transmembrane region" description="Helical" evidence="24">
    <location>
        <begin position="48"/>
        <end position="66"/>
    </location>
</feature>
<comment type="caution">
    <text evidence="25">The sequence shown here is derived from an EMBL/GenBank/DDBJ whole genome shotgun (WGS) entry which is preliminary data.</text>
</comment>
<evidence type="ECO:0000256" key="19">
    <source>
        <dbReference type="ARBA" id="ARBA00023264"/>
    </source>
</evidence>
<protein>
    <recommendedName>
        <fullName evidence="4 24">Diacylglycerol kinase</fullName>
        <ecNumber evidence="3 24">2.7.1.107</ecNumber>
    </recommendedName>
</protein>
<comment type="cofactor">
    <cofactor evidence="23">
        <name>Mg(2+)</name>
        <dbReference type="ChEBI" id="CHEBI:18420"/>
    </cofactor>
    <text evidence="23">Mn(2+), Zn(2+), Cd(2+) and Co(2+) support activity to lesser extents.</text>
</comment>
<accession>A0A511QFH3</accession>
<keyword evidence="11 22" id="KW-0547">Nucleotide-binding</keyword>
<feature type="binding site" evidence="23">
    <location>
        <position position="89"/>
    </location>
    <ligand>
        <name>a divalent metal cation</name>
        <dbReference type="ChEBI" id="CHEBI:60240"/>
    </ligand>
</feature>
<feature type="transmembrane region" description="Helical" evidence="24">
    <location>
        <begin position="112"/>
        <end position="130"/>
    </location>
</feature>
<evidence type="ECO:0000256" key="12">
    <source>
        <dbReference type="ARBA" id="ARBA00022777"/>
    </source>
</evidence>
<keyword evidence="19 24" id="KW-1208">Phospholipid metabolism</keyword>
<dbReference type="GO" id="GO:0006654">
    <property type="term" value="P:phosphatidic acid biosynthetic process"/>
    <property type="evidence" value="ECO:0007669"/>
    <property type="project" value="InterPro"/>
</dbReference>
<evidence type="ECO:0000256" key="15">
    <source>
        <dbReference type="ARBA" id="ARBA00022989"/>
    </source>
</evidence>
<keyword evidence="6" id="KW-0444">Lipid biosynthesis</keyword>
<dbReference type="PANTHER" id="PTHR34299:SF1">
    <property type="entry name" value="DIACYLGLYCEROL KINASE"/>
    <property type="match status" value="1"/>
</dbReference>
<evidence type="ECO:0000256" key="21">
    <source>
        <dbReference type="PIRSR" id="PIRSR600829-2"/>
    </source>
</evidence>
<evidence type="ECO:0000313" key="25">
    <source>
        <dbReference type="EMBL" id="GEM76048.1"/>
    </source>
</evidence>
<reference evidence="25 26" key="1">
    <citation type="submission" date="2019-07" db="EMBL/GenBank/DDBJ databases">
        <title>Whole genome shotgun sequence of Vibrio sagamiensis NBRC 104589.</title>
        <authorList>
            <person name="Hosoyama A."/>
            <person name="Uohara A."/>
            <person name="Ohji S."/>
            <person name="Ichikawa N."/>
        </authorList>
    </citation>
    <scope>NUCLEOTIDE SEQUENCE [LARGE SCALE GENOMIC DNA]</scope>
    <source>
        <strain evidence="25 26">NBRC 104589</strain>
    </source>
</reference>
<evidence type="ECO:0000256" key="6">
    <source>
        <dbReference type="ARBA" id="ARBA00022516"/>
    </source>
</evidence>
<keyword evidence="13 22" id="KW-0067">ATP-binding</keyword>
<evidence type="ECO:0000256" key="17">
    <source>
        <dbReference type="ARBA" id="ARBA00023136"/>
    </source>
</evidence>
<evidence type="ECO:0000256" key="9">
    <source>
        <dbReference type="ARBA" id="ARBA00022692"/>
    </source>
</evidence>
<comment type="function">
    <text evidence="24">Catalyzes the ATP-dependent phosphorylation of sn-l,2-diacylglycerol (DAG) to phosphatidic acid. Involved in the recycling of diacylglycerol produced as a by-product during membrane-derived oligosaccharide (MDO) biosynthesis.</text>
</comment>
<dbReference type="RefSeq" id="WP_039981605.1">
    <property type="nucleotide sequence ID" value="NZ_BAOJ01000063.1"/>
</dbReference>
<keyword evidence="14 23" id="KW-0460">Magnesium</keyword>